<dbReference type="EMBL" id="BAAACZ010000008">
    <property type="protein sequence ID" value="GAA0455562.1"/>
    <property type="molecule type" value="Genomic_DNA"/>
</dbReference>
<organism evidence="1 2">
    <name type="scientific">Alkalibacillus silvisoli</name>
    <dbReference type="NCBI Taxonomy" id="392823"/>
    <lineage>
        <taxon>Bacteria</taxon>
        <taxon>Bacillati</taxon>
        <taxon>Bacillota</taxon>
        <taxon>Bacilli</taxon>
        <taxon>Bacillales</taxon>
        <taxon>Bacillaceae</taxon>
        <taxon>Alkalibacillus</taxon>
    </lineage>
</organism>
<evidence type="ECO:0000313" key="1">
    <source>
        <dbReference type="EMBL" id="GAA0455562.1"/>
    </source>
</evidence>
<accession>A0ABN0ZQK1</accession>
<proteinExistence type="predicted"/>
<reference evidence="1 2" key="1">
    <citation type="journal article" date="2019" name="Int. J. Syst. Evol. Microbiol.">
        <title>The Global Catalogue of Microorganisms (GCM) 10K type strain sequencing project: providing services to taxonomists for standard genome sequencing and annotation.</title>
        <authorList>
            <consortium name="The Broad Institute Genomics Platform"/>
            <consortium name="The Broad Institute Genome Sequencing Center for Infectious Disease"/>
            <person name="Wu L."/>
            <person name="Ma J."/>
        </authorList>
    </citation>
    <scope>NUCLEOTIDE SEQUENCE [LARGE SCALE GENOMIC DNA]</scope>
    <source>
        <strain evidence="1 2">JCM 14193</strain>
    </source>
</reference>
<name>A0ABN0ZQK1_9BACI</name>
<dbReference type="Proteomes" id="UP001500740">
    <property type="component" value="Unassembled WGS sequence"/>
</dbReference>
<protein>
    <submittedName>
        <fullName evidence="1">Uncharacterized protein</fullName>
    </submittedName>
</protein>
<keyword evidence="2" id="KW-1185">Reference proteome</keyword>
<sequence length="76" mass="8742">MRNLLMEVCLCKENCLSYLSLHLLFYLNLSPVINSECKSNRLSPLSFDPLSSEVDYEGDEFKKYSDDITIQCPSDI</sequence>
<comment type="caution">
    <text evidence="1">The sequence shown here is derived from an EMBL/GenBank/DDBJ whole genome shotgun (WGS) entry which is preliminary data.</text>
</comment>
<gene>
    <name evidence="1" type="ORF">GCM10008935_08030</name>
</gene>
<evidence type="ECO:0000313" key="2">
    <source>
        <dbReference type="Proteomes" id="UP001500740"/>
    </source>
</evidence>